<dbReference type="InterPro" id="IPR012349">
    <property type="entry name" value="Split_barrel_FMN-bd"/>
</dbReference>
<dbReference type="InterPro" id="IPR024747">
    <property type="entry name" value="Pyridox_Oxase-rel"/>
</dbReference>
<dbReference type="AlphaFoldDB" id="A0A3P7P8Z3"/>
<name>A0A3P7P8Z3_9FIRM</name>
<dbReference type="OrthoDB" id="9794935at2"/>
<dbReference type="KEGG" id="cbar:PATL70BA_0793"/>
<dbReference type="RefSeq" id="WP_125136136.1">
    <property type="nucleotide sequence ID" value="NZ_LR130778.1"/>
</dbReference>
<dbReference type="SUPFAM" id="SSF50475">
    <property type="entry name" value="FMN-binding split barrel"/>
    <property type="match status" value="1"/>
</dbReference>
<dbReference type="PANTHER" id="PTHR34071">
    <property type="entry name" value="5-NITROIMIDAZOLE ANTIBIOTICS RESISTANCE PROTEIN, NIMA-FAMILY-RELATED PROTEIN-RELATED"/>
    <property type="match status" value="1"/>
</dbReference>
<keyword evidence="2" id="KW-1185">Reference proteome</keyword>
<organism evidence="1 2">
    <name type="scientific">Petrocella atlantisensis</name>
    <dbReference type="NCBI Taxonomy" id="2173034"/>
    <lineage>
        <taxon>Bacteria</taxon>
        <taxon>Bacillati</taxon>
        <taxon>Bacillota</taxon>
        <taxon>Clostridia</taxon>
        <taxon>Lachnospirales</taxon>
        <taxon>Vallitaleaceae</taxon>
        <taxon>Petrocella</taxon>
    </lineage>
</organism>
<evidence type="ECO:0000313" key="2">
    <source>
        <dbReference type="Proteomes" id="UP000279029"/>
    </source>
</evidence>
<proteinExistence type="predicted"/>
<accession>A0A3P7P8Z3</accession>
<reference evidence="1 2" key="1">
    <citation type="submission" date="2018-09" db="EMBL/GenBank/DDBJ databases">
        <authorList>
            <person name="Postec A."/>
        </authorList>
    </citation>
    <scope>NUCLEOTIDE SEQUENCE [LARGE SCALE GENOMIC DNA]</scope>
    <source>
        <strain evidence="1">70B-A</strain>
    </source>
</reference>
<dbReference type="PANTHER" id="PTHR34071:SF2">
    <property type="entry name" value="FLAVIN-NUCLEOTIDE-BINDING PROTEIN"/>
    <property type="match status" value="1"/>
</dbReference>
<dbReference type="Gene3D" id="2.30.110.10">
    <property type="entry name" value="Electron Transport, Fmn-binding Protein, Chain A"/>
    <property type="match status" value="1"/>
</dbReference>
<dbReference type="Proteomes" id="UP000279029">
    <property type="component" value="Chromosome"/>
</dbReference>
<dbReference type="Pfam" id="PF12900">
    <property type="entry name" value="Pyridox_ox_2"/>
    <property type="match status" value="1"/>
</dbReference>
<gene>
    <name evidence="1" type="ORF">PATL70BA_0793</name>
</gene>
<protein>
    <submittedName>
        <fullName evidence="1">Pyridoxamine 5'-phosphate oxidase family protein</fullName>
    </submittedName>
</protein>
<evidence type="ECO:0000313" key="1">
    <source>
        <dbReference type="EMBL" id="VDN46663.1"/>
    </source>
</evidence>
<sequence>MRRNEKEVIDIIEIEKMLKKADICRLGLSVNNEPYVVPMNFGYKDNCLYLHSAKEGMKIEMMKANPRVCFEVEVDTELVDGGEVACEWGMKFISVIGHGQASIIEERTEIKEALDILMSQYSKRTEFEYQDKHLDAVAVIEIKIDKLSCKKSGY</sequence>
<dbReference type="EMBL" id="LR130778">
    <property type="protein sequence ID" value="VDN46663.1"/>
    <property type="molecule type" value="Genomic_DNA"/>
</dbReference>